<evidence type="ECO:0008006" key="6">
    <source>
        <dbReference type="Google" id="ProtNLM"/>
    </source>
</evidence>
<dbReference type="PATRIC" id="fig|443610.3.peg.1897"/>
<gene>
    <name evidence="4" type="ORF">VE25_17970</name>
</gene>
<proteinExistence type="inferred from homology"/>
<evidence type="ECO:0000313" key="5">
    <source>
        <dbReference type="Proteomes" id="UP000033632"/>
    </source>
</evidence>
<dbReference type="Proteomes" id="UP000033632">
    <property type="component" value="Unassembled WGS sequence"/>
</dbReference>
<dbReference type="Pfam" id="PF00156">
    <property type="entry name" value="Pribosyltran"/>
    <property type="match status" value="1"/>
</dbReference>
<dbReference type="InterPro" id="IPR000836">
    <property type="entry name" value="PRTase_dom"/>
</dbReference>
<comment type="similarity">
    <text evidence="1">Belongs to the ComF/GntX family.</text>
</comment>
<organism evidence="4 5">
    <name type="scientific">Devosia geojensis</name>
    <dbReference type="NCBI Taxonomy" id="443610"/>
    <lineage>
        <taxon>Bacteria</taxon>
        <taxon>Pseudomonadati</taxon>
        <taxon>Pseudomonadota</taxon>
        <taxon>Alphaproteobacteria</taxon>
        <taxon>Hyphomicrobiales</taxon>
        <taxon>Devosiaceae</taxon>
        <taxon>Devosia</taxon>
    </lineage>
</organism>
<dbReference type="SUPFAM" id="SSF53271">
    <property type="entry name" value="PRTase-like"/>
    <property type="match status" value="1"/>
</dbReference>
<dbReference type="InterPro" id="IPR044005">
    <property type="entry name" value="DZR_2"/>
</dbReference>
<feature type="domain" description="Double zinc ribbon" evidence="3">
    <location>
        <begin position="20"/>
        <end position="66"/>
    </location>
</feature>
<reference evidence="4 5" key="1">
    <citation type="submission" date="2015-03" db="EMBL/GenBank/DDBJ databases">
        <authorList>
            <person name="Hassan Y.I."/>
            <person name="Lepp D."/>
            <person name="Li X.-Z."/>
            <person name="Zhou T."/>
        </authorList>
    </citation>
    <scope>NUCLEOTIDE SEQUENCE [LARGE SCALE GENOMIC DNA]</scope>
    <source>
        <strain evidence="4 5">BD-c194</strain>
    </source>
</reference>
<dbReference type="InterPro" id="IPR051910">
    <property type="entry name" value="ComF/GntX_DNA_util-trans"/>
</dbReference>
<sequence length="257" mass="27588">MRQRLRQAAAGVPRAVGRFVLDSLYPPVCLACEAPLADADTLCAQCFGKLKPITAPLCPRLGLPFAVSIGPGALSAEAIADPPPFESARSAVVYNEVARTLVSRLKYGDRPELARYMARLMVQAGAGFWAEKPLIVPVPLHPTRQFARRYNQSAELAVAIARLTGLRVDAALIRRTRRTRQQVGLTHDARARNVAGAFAAHPEALKRHGGRGVVLVDDVYTTGATLKAATRALKRAGVGRVDVLTFARVVTGGELPI</sequence>
<evidence type="ECO:0000259" key="2">
    <source>
        <dbReference type="Pfam" id="PF00156"/>
    </source>
</evidence>
<dbReference type="AlphaFoldDB" id="A0A0F5FQH8"/>
<dbReference type="EMBL" id="JZEX01000151">
    <property type="protein sequence ID" value="KKB10447.1"/>
    <property type="molecule type" value="Genomic_DNA"/>
</dbReference>
<dbReference type="PANTHER" id="PTHR47505">
    <property type="entry name" value="DNA UTILIZATION PROTEIN YHGH"/>
    <property type="match status" value="1"/>
</dbReference>
<keyword evidence="5" id="KW-1185">Reference proteome</keyword>
<evidence type="ECO:0000313" key="4">
    <source>
        <dbReference type="EMBL" id="KKB10447.1"/>
    </source>
</evidence>
<dbReference type="Gene3D" id="3.40.50.2020">
    <property type="match status" value="1"/>
</dbReference>
<name>A0A0F5FQH8_9HYPH</name>
<dbReference type="CDD" id="cd06223">
    <property type="entry name" value="PRTases_typeI"/>
    <property type="match status" value="1"/>
</dbReference>
<feature type="domain" description="Phosphoribosyltransferase" evidence="2">
    <location>
        <begin position="189"/>
        <end position="248"/>
    </location>
</feature>
<dbReference type="STRING" id="443610.VE25_17970"/>
<dbReference type="PANTHER" id="PTHR47505:SF1">
    <property type="entry name" value="DNA UTILIZATION PROTEIN YHGH"/>
    <property type="match status" value="1"/>
</dbReference>
<dbReference type="Pfam" id="PF18912">
    <property type="entry name" value="DZR_2"/>
    <property type="match status" value="1"/>
</dbReference>
<comment type="caution">
    <text evidence="4">The sequence shown here is derived from an EMBL/GenBank/DDBJ whole genome shotgun (WGS) entry which is preliminary data.</text>
</comment>
<protein>
    <recommendedName>
        <fullName evidence="6">Amidophosphoribosyltransferase</fullName>
    </recommendedName>
</protein>
<accession>A0A0F5FQH8</accession>
<evidence type="ECO:0000259" key="3">
    <source>
        <dbReference type="Pfam" id="PF18912"/>
    </source>
</evidence>
<dbReference type="InterPro" id="IPR029057">
    <property type="entry name" value="PRTase-like"/>
</dbReference>
<evidence type="ECO:0000256" key="1">
    <source>
        <dbReference type="ARBA" id="ARBA00008007"/>
    </source>
</evidence>